<dbReference type="PANTHER" id="PTHR32329:SF2">
    <property type="entry name" value="BIFUNCTIONAL PROTEIN [INCLUDES 2-HYDROXYACYL-COA DEHYDRATASE (N-TER) AND ITS ACTIVATOR DOMAIN (C_TERM)"/>
    <property type="match status" value="1"/>
</dbReference>
<dbReference type="EMBL" id="DVJS01000199">
    <property type="protein sequence ID" value="HIS97909.1"/>
    <property type="molecule type" value="Genomic_DNA"/>
</dbReference>
<protein>
    <submittedName>
        <fullName evidence="6">2-hydroxyglutaryl-CoA dehydratase</fullName>
    </submittedName>
</protein>
<organism evidence="6 7">
    <name type="scientific">Candidatus Scatomorpha pullistercoris</name>
    <dbReference type="NCBI Taxonomy" id="2840929"/>
    <lineage>
        <taxon>Bacteria</taxon>
        <taxon>Bacillati</taxon>
        <taxon>Bacillota</taxon>
        <taxon>Clostridia</taxon>
        <taxon>Eubacteriales</taxon>
        <taxon>Candidatus Scatomorpha</taxon>
    </lineage>
</organism>
<dbReference type="GO" id="GO:0046872">
    <property type="term" value="F:metal ion binding"/>
    <property type="evidence" value="ECO:0007669"/>
    <property type="project" value="UniProtKB-KW"/>
</dbReference>
<dbReference type="NCBIfam" id="TIGR00241">
    <property type="entry name" value="CoA_E_activ"/>
    <property type="match status" value="1"/>
</dbReference>
<keyword evidence="3" id="KW-0408">Iron</keyword>
<feature type="domain" description="ATPase BadF/BadG/BcrA/BcrD type" evidence="5">
    <location>
        <begin position="6"/>
        <end position="257"/>
    </location>
</feature>
<evidence type="ECO:0000259" key="5">
    <source>
        <dbReference type="Pfam" id="PF01869"/>
    </source>
</evidence>
<dbReference type="GO" id="GO:0051536">
    <property type="term" value="F:iron-sulfur cluster binding"/>
    <property type="evidence" value="ECO:0007669"/>
    <property type="project" value="UniProtKB-KW"/>
</dbReference>
<dbReference type="InterPro" id="IPR008275">
    <property type="entry name" value="CoA_E_activase_dom"/>
</dbReference>
<dbReference type="InterPro" id="IPR002731">
    <property type="entry name" value="ATPase_BadF"/>
</dbReference>
<sequence>MKLFAGVDIGSTTAKCVLIDEDENTLIFRHIPTEYDRNVSGEKILKLALDDLGASIDDVAYIVSTGYGRKSFVRANANIPEIIAHGVGTWHMLPGTRTIIDIGGQDSKVIELSEQGVVEKFEMNDKCAAGTGRFFEVLTHRLLGIEMEELSDLMKKSKNACTISSMCTIFAESEIISYLSQKVAIEDVANGVGRSIARRILAMGRSAQIAYLEPIVFSGGVANNEAIADIFSELLGKPVKAVETPQSTAALGAALRAKKDYTAAQAKA</sequence>
<proteinExistence type="predicted"/>
<evidence type="ECO:0000313" key="7">
    <source>
        <dbReference type="Proteomes" id="UP000886876"/>
    </source>
</evidence>
<dbReference type="InterPro" id="IPR043129">
    <property type="entry name" value="ATPase_NBD"/>
</dbReference>
<reference evidence="6" key="1">
    <citation type="submission" date="2020-10" db="EMBL/GenBank/DDBJ databases">
        <authorList>
            <person name="Gilroy R."/>
        </authorList>
    </citation>
    <scope>NUCLEOTIDE SEQUENCE</scope>
    <source>
        <strain evidence="6">ChiHecec3B27-6122</strain>
    </source>
</reference>
<comment type="caution">
    <text evidence="6">The sequence shown here is derived from an EMBL/GenBank/DDBJ whole genome shotgun (WGS) entry which is preliminary data.</text>
</comment>
<evidence type="ECO:0000256" key="3">
    <source>
        <dbReference type="ARBA" id="ARBA00023004"/>
    </source>
</evidence>
<evidence type="ECO:0000256" key="4">
    <source>
        <dbReference type="ARBA" id="ARBA00023014"/>
    </source>
</evidence>
<dbReference type="Gene3D" id="3.30.420.40">
    <property type="match status" value="2"/>
</dbReference>
<dbReference type="Proteomes" id="UP000886876">
    <property type="component" value="Unassembled WGS sequence"/>
</dbReference>
<evidence type="ECO:0000256" key="2">
    <source>
        <dbReference type="ARBA" id="ARBA00022723"/>
    </source>
</evidence>
<dbReference type="AlphaFoldDB" id="A0A9D1G758"/>
<gene>
    <name evidence="6" type="ORF">IAD42_08045</name>
</gene>
<reference evidence="6" key="2">
    <citation type="journal article" date="2021" name="PeerJ">
        <title>Extensive microbial diversity within the chicken gut microbiome revealed by metagenomics and culture.</title>
        <authorList>
            <person name="Gilroy R."/>
            <person name="Ravi A."/>
            <person name="Getino M."/>
            <person name="Pursley I."/>
            <person name="Horton D.L."/>
            <person name="Alikhan N.F."/>
            <person name="Baker D."/>
            <person name="Gharbi K."/>
            <person name="Hall N."/>
            <person name="Watson M."/>
            <person name="Adriaenssens E.M."/>
            <person name="Foster-Nyarko E."/>
            <person name="Jarju S."/>
            <person name="Secka A."/>
            <person name="Antonio M."/>
            <person name="Oren A."/>
            <person name="Chaudhuri R.R."/>
            <person name="La Ragione R."/>
            <person name="Hildebrand F."/>
            <person name="Pallen M.J."/>
        </authorList>
    </citation>
    <scope>NUCLEOTIDE SEQUENCE</scope>
    <source>
        <strain evidence="6">ChiHecec3B27-6122</strain>
    </source>
</reference>
<keyword evidence="4" id="KW-0411">Iron-sulfur</keyword>
<dbReference type="SUPFAM" id="SSF53067">
    <property type="entry name" value="Actin-like ATPase domain"/>
    <property type="match status" value="1"/>
</dbReference>
<evidence type="ECO:0000313" key="6">
    <source>
        <dbReference type="EMBL" id="HIS97909.1"/>
    </source>
</evidence>
<dbReference type="PANTHER" id="PTHR32329">
    <property type="entry name" value="BIFUNCTIONAL PROTEIN [INCLUDES 2-HYDROXYACYL-COA DEHYDRATASE (N-TER) AND ITS ACTIVATOR DOMAIN (C_TERM)-RELATED"/>
    <property type="match status" value="1"/>
</dbReference>
<evidence type="ECO:0000256" key="1">
    <source>
        <dbReference type="ARBA" id="ARBA00001966"/>
    </source>
</evidence>
<dbReference type="InterPro" id="IPR051805">
    <property type="entry name" value="Dehydratase_Activator_Redct"/>
</dbReference>
<dbReference type="CDD" id="cd24036">
    <property type="entry name" value="ASKHA_NBD_BcrAD_BadFG_HgdC_HadI"/>
    <property type="match status" value="1"/>
</dbReference>
<comment type="cofactor">
    <cofactor evidence="1">
        <name>[4Fe-4S] cluster</name>
        <dbReference type="ChEBI" id="CHEBI:49883"/>
    </cofactor>
</comment>
<keyword evidence="2" id="KW-0479">Metal-binding</keyword>
<accession>A0A9D1G758</accession>
<dbReference type="Pfam" id="PF01869">
    <property type="entry name" value="BcrAD_BadFG"/>
    <property type="match status" value="1"/>
</dbReference>
<name>A0A9D1G758_9FIRM</name>